<dbReference type="PANTHER" id="PTHR33067">
    <property type="entry name" value="RNA-DIRECTED DNA POLYMERASE-RELATED"/>
    <property type="match status" value="1"/>
</dbReference>
<proteinExistence type="predicted"/>
<comment type="caution">
    <text evidence="1">The sequence shown here is derived from an EMBL/GenBank/DDBJ whole genome shotgun (WGS) entry which is preliminary data.</text>
</comment>
<protein>
    <submittedName>
        <fullName evidence="1">Uncharacterized protein</fullName>
    </submittedName>
</protein>
<reference evidence="1" key="1">
    <citation type="submission" date="2018-05" db="EMBL/GenBank/DDBJ databases">
        <title>Draft genome of Mucuna pruriens seed.</title>
        <authorList>
            <person name="Nnadi N.E."/>
            <person name="Vos R."/>
            <person name="Hasami M.H."/>
            <person name="Devisetty U.K."/>
            <person name="Aguiy J.C."/>
        </authorList>
    </citation>
    <scope>NUCLEOTIDE SEQUENCE [LARGE SCALE GENOMIC DNA]</scope>
    <source>
        <strain evidence="1">JCA_2017</strain>
    </source>
</reference>
<dbReference type="InterPro" id="IPR021109">
    <property type="entry name" value="Peptidase_aspartic_dom_sf"/>
</dbReference>
<organism evidence="1 2">
    <name type="scientific">Mucuna pruriens</name>
    <name type="common">Velvet bean</name>
    <name type="synonym">Dolichos pruriens</name>
    <dbReference type="NCBI Taxonomy" id="157652"/>
    <lineage>
        <taxon>Eukaryota</taxon>
        <taxon>Viridiplantae</taxon>
        <taxon>Streptophyta</taxon>
        <taxon>Embryophyta</taxon>
        <taxon>Tracheophyta</taxon>
        <taxon>Spermatophyta</taxon>
        <taxon>Magnoliopsida</taxon>
        <taxon>eudicotyledons</taxon>
        <taxon>Gunneridae</taxon>
        <taxon>Pentapetalae</taxon>
        <taxon>rosids</taxon>
        <taxon>fabids</taxon>
        <taxon>Fabales</taxon>
        <taxon>Fabaceae</taxon>
        <taxon>Papilionoideae</taxon>
        <taxon>50 kb inversion clade</taxon>
        <taxon>NPAAA clade</taxon>
        <taxon>indigoferoid/millettioid clade</taxon>
        <taxon>Phaseoleae</taxon>
        <taxon>Mucuna</taxon>
    </lineage>
</organism>
<evidence type="ECO:0000313" key="1">
    <source>
        <dbReference type="EMBL" id="RDY04596.1"/>
    </source>
</evidence>
<evidence type="ECO:0000313" key="2">
    <source>
        <dbReference type="Proteomes" id="UP000257109"/>
    </source>
</evidence>
<sequence>MDRLESRSPSLEDLVKQMATSNIQFQQNLTVTIQDLQTHIGKLATTTNQLQSNGFGQIPYQTIVNPKENIWLSNSRPKQFHYPSQAQQSKKVEINIPILKYEKFLKKSCTHKRKKLKGDVEMRRNVYALIKSKQVSTLIQPPMPKKCRDPNTIIVSCTIGNCTFVYAMLDLGVSINVMPSSVYKSLKLGDLKPTSVIIQLENRSIAHPLGILEDVLAQIFMLDMEDESSRKGSTLIIGRLFLMTTRTKVDPLALELKPLPKQLKYAYLEDDQKLLFEQENRLLQVLRKHRKAISWTLAYLRGINPSICMHRILLEEEAQLMVLEKSRMIVVKNQNNKLIPTNVKNSWQVICRFILYQKINIRPPSLARLAFLPTLGCRMIHICGNFAMIEHYGLHQIAQKILDSGFFWSTIFKDAHHIVTTYE</sequence>
<dbReference type="PANTHER" id="PTHR33067:SF9">
    <property type="entry name" value="RNA-DIRECTED DNA POLYMERASE"/>
    <property type="match status" value="1"/>
</dbReference>
<accession>A0A371HP74</accession>
<keyword evidence="2" id="KW-1185">Reference proteome</keyword>
<dbReference type="Proteomes" id="UP000257109">
    <property type="component" value="Unassembled WGS sequence"/>
</dbReference>
<gene>
    <name evidence="1" type="ORF">CR513_11664</name>
</gene>
<dbReference type="EMBL" id="QJKJ01002050">
    <property type="protein sequence ID" value="RDY04596.1"/>
    <property type="molecule type" value="Genomic_DNA"/>
</dbReference>
<dbReference type="AlphaFoldDB" id="A0A371HP74"/>
<feature type="non-terminal residue" evidence="1">
    <location>
        <position position="1"/>
    </location>
</feature>
<dbReference type="OrthoDB" id="1433126at2759"/>
<dbReference type="Gene3D" id="2.40.70.10">
    <property type="entry name" value="Acid Proteases"/>
    <property type="match status" value="1"/>
</dbReference>
<name>A0A371HP74_MUCPR</name>